<accession>A0A0D9QEJ1</accession>
<protein>
    <recommendedName>
        <fullName evidence="4">Phosphatidylethanolamine-binding protein</fullName>
    </recommendedName>
</protein>
<evidence type="ECO:0000313" key="2">
    <source>
        <dbReference type="EMBL" id="KJP85222.1"/>
    </source>
</evidence>
<feature type="chain" id="PRO_5002343394" description="Phosphatidylethanolamine-binding protein" evidence="1">
    <location>
        <begin position="23"/>
        <end position="195"/>
    </location>
</feature>
<dbReference type="EMBL" id="KQ001740">
    <property type="protein sequence ID" value="KJP85222.1"/>
    <property type="molecule type" value="Genomic_DNA"/>
</dbReference>
<dbReference type="InterPro" id="IPR036610">
    <property type="entry name" value="PEBP-like_sf"/>
</dbReference>
<dbReference type="Pfam" id="PF01161">
    <property type="entry name" value="PBP"/>
    <property type="match status" value="1"/>
</dbReference>
<organism evidence="2 3">
    <name type="scientific">Plasmodium fragile</name>
    <dbReference type="NCBI Taxonomy" id="5857"/>
    <lineage>
        <taxon>Eukaryota</taxon>
        <taxon>Sar</taxon>
        <taxon>Alveolata</taxon>
        <taxon>Apicomplexa</taxon>
        <taxon>Aconoidasida</taxon>
        <taxon>Haemosporida</taxon>
        <taxon>Plasmodiidae</taxon>
        <taxon>Plasmodium</taxon>
        <taxon>Plasmodium (Plasmodium)</taxon>
    </lineage>
</organism>
<dbReference type="GeneID" id="24270463"/>
<feature type="signal peptide" evidence="1">
    <location>
        <begin position="1"/>
        <end position="22"/>
    </location>
</feature>
<reference evidence="2 3" key="1">
    <citation type="submission" date="2014-03" db="EMBL/GenBank/DDBJ databases">
        <title>The Genome Sequence of Plasmodium fragile nilgiri.</title>
        <authorList>
            <consortium name="The Broad Institute Genomics Platform"/>
            <consortium name="The Broad Institute Genome Sequencing Center for Infectious Disease"/>
            <person name="Neafsey D."/>
            <person name="Duraisingh M."/>
            <person name="Young S.K."/>
            <person name="Zeng Q."/>
            <person name="Gargeya S."/>
            <person name="Abouelleil A."/>
            <person name="Alvarado L."/>
            <person name="Chapman S.B."/>
            <person name="Gainer-Dewar J."/>
            <person name="Goldberg J."/>
            <person name="Griggs A."/>
            <person name="Gujja S."/>
            <person name="Hansen M."/>
            <person name="Howarth C."/>
            <person name="Imamovic A."/>
            <person name="Larimer J."/>
            <person name="Pearson M."/>
            <person name="Poon T.W."/>
            <person name="Priest M."/>
            <person name="Roberts A."/>
            <person name="Saif S."/>
            <person name="Shea T."/>
            <person name="Sykes S."/>
            <person name="Wortman J."/>
            <person name="Nusbaum C."/>
            <person name="Birren B."/>
        </authorList>
    </citation>
    <scope>NUCLEOTIDE SEQUENCE [LARGE SCALE GENOMIC DNA]</scope>
    <source>
        <strain evidence="3">nilgiri</strain>
    </source>
</reference>
<dbReference type="OMA" id="YFELMAY"/>
<dbReference type="SUPFAM" id="SSF49777">
    <property type="entry name" value="PEBP-like"/>
    <property type="match status" value="1"/>
</dbReference>
<dbReference type="VEuPathDB" id="PlasmoDB:AK88_05149"/>
<dbReference type="Gene3D" id="3.90.280.10">
    <property type="entry name" value="PEBP-like"/>
    <property type="match status" value="1"/>
</dbReference>
<evidence type="ECO:0000256" key="1">
    <source>
        <dbReference type="SAM" id="SignalP"/>
    </source>
</evidence>
<dbReference type="InterPro" id="IPR008914">
    <property type="entry name" value="PEBP"/>
</dbReference>
<dbReference type="AlphaFoldDB" id="A0A0D9QEJ1"/>
<evidence type="ECO:0000313" key="3">
    <source>
        <dbReference type="Proteomes" id="UP000054561"/>
    </source>
</evidence>
<gene>
    <name evidence="2" type="ORF">AK88_05149</name>
</gene>
<evidence type="ECO:0008006" key="4">
    <source>
        <dbReference type="Google" id="ProtNLM"/>
    </source>
</evidence>
<keyword evidence="1" id="KW-0732">Signal</keyword>
<dbReference type="Proteomes" id="UP000054561">
    <property type="component" value="Unassembled WGS sequence"/>
</dbReference>
<sequence length="195" mass="22021">MFPVKSSVFLLLLFLCVEWAHANIELILSDLGTDKCNSEKVKALDDKFYGADCGGENLLPSVEWFQRNSETKSYAVTVTSMINSRVVTHFLAWNIPSHVNLINHTTSFDELEAAVGFNSFGETKYTGPCASAMEEESNCLLFTLYALNKEHIELSQDADYFELMAYLKSMSRDEKGLLHRLSLYALTIPKRRISS</sequence>
<dbReference type="OrthoDB" id="369679at2759"/>
<proteinExistence type="predicted"/>
<keyword evidence="3" id="KW-1185">Reference proteome</keyword>
<dbReference type="RefSeq" id="XP_012338174.1">
    <property type="nucleotide sequence ID" value="XM_012482751.1"/>
</dbReference>
<name>A0A0D9QEJ1_PLAFR</name>